<feature type="chain" id="PRO_5045086884" evidence="2">
    <location>
        <begin position="31"/>
        <end position="131"/>
    </location>
</feature>
<proteinExistence type="predicted"/>
<protein>
    <submittedName>
        <fullName evidence="3">Uncharacterized protein</fullName>
    </submittedName>
</protein>
<name>A0ABS0I778_9BACT</name>
<evidence type="ECO:0000256" key="1">
    <source>
        <dbReference type="SAM" id="MobiDB-lite"/>
    </source>
</evidence>
<feature type="compositionally biased region" description="Basic and acidic residues" evidence="1">
    <location>
        <begin position="51"/>
        <end position="71"/>
    </location>
</feature>
<sequence length="131" mass="14545">MPSPTLAASRSRLLLGLAVALWLGSGTAHAQIVREKPGQVKAANRRALREAKRADVPFKDSHLDVTAEQLKRGRSTQPQPEVSREVNYKNGTAPNVKPAGFLGLRRDKTTTLVRKEQRQKPRNATRDKDDK</sequence>
<comment type="caution">
    <text evidence="3">The sequence shown here is derived from an EMBL/GenBank/DDBJ whole genome shotgun (WGS) entry which is preliminary data.</text>
</comment>
<feature type="region of interest" description="Disordered" evidence="1">
    <location>
        <begin position="51"/>
        <end position="131"/>
    </location>
</feature>
<evidence type="ECO:0000313" key="3">
    <source>
        <dbReference type="EMBL" id="MBF9222538.1"/>
    </source>
</evidence>
<dbReference type="RefSeq" id="WP_196293987.1">
    <property type="nucleotide sequence ID" value="NZ_JADQDM010000008.1"/>
</dbReference>
<reference evidence="3 4" key="1">
    <citation type="submission" date="2020-11" db="EMBL/GenBank/DDBJ databases">
        <authorList>
            <person name="Kim M.K."/>
        </authorList>
    </citation>
    <scope>NUCLEOTIDE SEQUENCE [LARGE SCALE GENOMIC DNA]</scope>
    <source>
        <strain evidence="3 4">BT662</strain>
    </source>
</reference>
<dbReference type="Proteomes" id="UP000618931">
    <property type="component" value="Unassembled WGS sequence"/>
</dbReference>
<keyword evidence="2" id="KW-0732">Signal</keyword>
<feature type="compositionally biased region" description="Basic and acidic residues" evidence="1">
    <location>
        <begin position="104"/>
        <end position="131"/>
    </location>
</feature>
<organism evidence="3 4">
    <name type="scientific">Hymenobacter ruricola</name>
    <dbReference type="NCBI Taxonomy" id="2791023"/>
    <lineage>
        <taxon>Bacteria</taxon>
        <taxon>Pseudomonadati</taxon>
        <taxon>Bacteroidota</taxon>
        <taxon>Cytophagia</taxon>
        <taxon>Cytophagales</taxon>
        <taxon>Hymenobacteraceae</taxon>
        <taxon>Hymenobacter</taxon>
    </lineage>
</organism>
<feature type="signal peptide" evidence="2">
    <location>
        <begin position="1"/>
        <end position="30"/>
    </location>
</feature>
<evidence type="ECO:0000256" key="2">
    <source>
        <dbReference type="SAM" id="SignalP"/>
    </source>
</evidence>
<gene>
    <name evidence="3" type="ORF">I2H31_15650</name>
</gene>
<accession>A0ABS0I778</accession>
<evidence type="ECO:0000313" key="4">
    <source>
        <dbReference type="Proteomes" id="UP000618931"/>
    </source>
</evidence>
<dbReference type="EMBL" id="JADQDM010000008">
    <property type="protein sequence ID" value="MBF9222538.1"/>
    <property type="molecule type" value="Genomic_DNA"/>
</dbReference>
<keyword evidence="4" id="KW-1185">Reference proteome</keyword>